<dbReference type="Proteomes" id="UP000051952">
    <property type="component" value="Unassembled WGS sequence"/>
</dbReference>
<feature type="region of interest" description="Disordered" evidence="1">
    <location>
        <begin position="1061"/>
        <end position="1081"/>
    </location>
</feature>
<dbReference type="VEuPathDB" id="TriTrypDB:BSAL_65580"/>
<name>A0A0S4ITN4_BODSA</name>
<feature type="region of interest" description="Disordered" evidence="1">
    <location>
        <begin position="918"/>
        <end position="948"/>
    </location>
</feature>
<evidence type="ECO:0000313" key="2">
    <source>
        <dbReference type="EMBL" id="CUF76668.1"/>
    </source>
</evidence>
<feature type="compositionally biased region" description="Low complexity" evidence="1">
    <location>
        <begin position="918"/>
        <end position="927"/>
    </location>
</feature>
<feature type="compositionally biased region" description="Low complexity" evidence="1">
    <location>
        <begin position="36"/>
        <end position="79"/>
    </location>
</feature>
<feature type="region of interest" description="Disordered" evidence="1">
    <location>
        <begin position="980"/>
        <end position="1019"/>
    </location>
</feature>
<feature type="compositionally biased region" description="Low complexity" evidence="1">
    <location>
        <begin position="1186"/>
        <end position="1201"/>
    </location>
</feature>
<feature type="compositionally biased region" description="Polar residues" evidence="1">
    <location>
        <begin position="1285"/>
        <end position="1297"/>
    </location>
</feature>
<accession>A0A0S4ITN4</accession>
<feature type="region of interest" description="Disordered" evidence="1">
    <location>
        <begin position="33"/>
        <end position="113"/>
    </location>
</feature>
<proteinExistence type="predicted"/>
<protein>
    <submittedName>
        <fullName evidence="2">Uncharacterized protein</fullName>
    </submittedName>
</protein>
<feature type="compositionally biased region" description="Polar residues" evidence="1">
    <location>
        <begin position="1219"/>
        <end position="1236"/>
    </location>
</feature>
<evidence type="ECO:0000256" key="1">
    <source>
        <dbReference type="SAM" id="MobiDB-lite"/>
    </source>
</evidence>
<feature type="compositionally biased region" description="Pro residues" evidence="1">
    <location>
        <begin position="1121"/>
        <end position="1143"/>
    </location>
</feature>
<feature type="compositionally biased region" description="Low complexity" evidence="1">
    <location>
        <begin position="770"/>
        <end position="781"/>
    </location>
</feature>
<gene>
    <name evidence="2" type="ORF">BSAL_65580</name>
</gene>
<feature type="region of interest" description="Disordered" evidence="1">
    <location>
        <begin position="700"/>
        <end position="724"/>
    </location>
</feature>
<organism evidence="2 3">
    <name type="scientific">Bodo saltans</name>
    <name type="common">Flagellated protozoan</name>
    <dbReference type="NCBI Taxonomy" id="75058"/>
    <lineage>
        <taxon>Eukaryota</taxon>
        <taxon>Discoba</taxon>
        <taxon>Euglenozoa</taxon>
        <taxon>Kinetoplastea</taxon>
        <taxon>Metakinetoplastina</taxon>
        <taxon>Eubodonida</taxon>
        <taxon>Bodonidae</taxon>
        <taxon>Bodo</taxon>
    </lineage>
</organism>
<dbReference type="EMBL" id="CYKH01000400">
    <property type="protein sequence ID" value="CUF76668.1"/>
    <property type="molecule type" value="Genomic_DNA"/>
</dbReference>
<feature type="compositionally biased region" description="Polar residues" evidence="1">
    <location>
        <begin position="1165"/>
        <end position="1176"/>
    </location>
</feature>
<feature type="region of interest" description="Disordered" evidence="1">
    <location>
        <begin position="744"/>
        <end position="807"/>
    </location>
</feature>
<feature type="region of interest" description="Disordered" evidence="1">
    <location>
        <begin position="1268"/>
        <end position="1300"/>
    </location>
</feature>
<reference evidence="3" key="1">
    <citation type="submission" date="2015-09" db="EMBL/GenBank/DDBJ databases">
        <authorList>
            <consortium name="Pathogen Informatics"/>
        </authorList>
    </citation>
    <scope>NUCLEOTIDE SEQUENCE [LARGE SCALE GENOMIC DNA]</scope>
    <source>
        <strain evidence="3">Lake Konstanz</strain>
    </source>
</reference>
<feature type="compositionally biased region" description="Polar residues" evidence="1">
    <location>
        <begin position="1063"/>
        <end position="1075"/>
    </location>
</feature>
<feature type="compositionally biased region" description="Low complexity" evidence="1">
    <location>
        <begin position="1144"/>
        <end position="1153"/>
    </location>
</feature>
<evidence type="ECO:0000313" key="3">
    <source>
        <dbReference type="Proteomes" id="UP000051952"/>
    </source>
</evidence>
<keyword evidence="3" id="KW-1185">Reference proteome</keyword>
<feature type="region of interest" description="Disordered" evidence="1">
    <location>
        <begin position="1114"/>
        <end position="1236"/>
    </location>
</feature>
<sequence length="1343" mass="144874">MLGETATPGNRPLASNCGFFSIPKEVSCAKPDDVASSRFQSLSEGRSSSLHQSSSPYSPIPTSSLSSSIRIARSSGGSSKETASSIVPSVVSPQHDGPSGQDDHDENRDGFQFYQPSGLAVGCGHSDIPITTTSGNLYPTPTSVSIRLQSLLDSVATVEATSESNRIECQNCTTNRNDNEEVVAPTVIEATVISQQCPCSHDKEPHNKARHESQRQKFSLLVAAQRQHRTVSAGCRAASNASQQRHVARIRASSASAAAAEVASKKEIMHALYLRRKESRQLHTSGQEEGCRSGVVISPVQGHIYTSTQRWINSTIAACCPTTGSASDDDTVEHLAPLMSSFSSSAAASAPFQRLDSASDMVSMPHAACLSRDENHRDSRSFLQAAQRKTLVSATHAARPVLRSTNIQRKSFRTTIFSTAGDGGAQLVRHGNPHQRLSQPVVQHTATVEVRGATSAPCDFPTSSARTTTALSVAPSHEDLSEDDVDPPKPVSCMHFSPEPTAAFSTVHSSLWNLTSSAHYRQAAVDPIKTNKSVPAGDLAAALQLLSLPLPWRSSYPTPVARCLGFKPSAAPVTGKQSQWVMQQLGAKASDTTQPLQNAVVDSPLLKDGPMPLHHPPVVCCSPPRRQHHNHEEDEVVIVPALENICMLTPPPPPKSSSSLPLAQEVEELKGHGTPVASEGAMILSSLLKRQNPHQIQLVMQRRDEDSTTTAAEPTSVKGSECAHQTQRVTLKQLFQRSARNDPLVRLPSTQGSNDPVGPLRPPHTRRDTSNSSNKNVVASVPQQQVRLSLGEDKSDQRGFPSTSTRSLSPCIVARDRIKNGEEVQAVTWRRQVGSTRVSIDINEIPFTVYCSSRSHQEWRGSAAARRQEGDQRRPRSASSSIAPSFAHASRSSSPQPRGVHDSSAIWCQPSRMSSAQLAPPALSSSSGVNPCLVRRSPSPNNSRTIGDDIRWRHSQAAAAQLTASSHRSMSPAVILSSSSNIMSQGGHDGQRQGQYPAGAADHHHHHQAAPLPSSFDDDKETLLDHATAWARQHQPPQTQPQPQHHRPLSLLQQRSNNLSNNVHASSQRGYTSKAQHAVRDARDQIRQVHDNENTGCHPNHRINLETVRYGEQPTAASCSLPPPEALPSTPPPTPRTSLPPSPQQRRLLSSSSDALLEVSPETPPASTRRQPQQTYVEDDMTQRSTAAAPTTAAESNTTAAVQLQPAFDRKAQRKKLRQATTISTAPASGSTISTTPANGAPVVVAKKLNLHDGAASNSSHIMQPPPPFSAPMMDEQRTPPPSTPKSVSNLGFTSGSRIPGVTPYVELLKKASRELHDLRTQRDQLMHLVDRLSSVQQQQQQT</sequence>
<feature type="compositionally biased region" description="Low complexity" evidence="1">
    <location>
        <begin position="877"/>
        <end position="890"/>
    </location>
</feature>
<feature type="region of interest" description="Disordered" evidence="1">
    <location>
        <begin position="858"/>
        <end position="903"/>
    </location>
</feature>